<name>A0A382Q508_9ZZZZ</name>
<proteinExistence type="predicted"/>
<feature type="non-terminal residue" evidence="1">
    <location>
        <position position="116"/>
    </location>
</feature>
<sequence length="116" mass="13158">MGKSKDRQLRAVLDVLTDEEVASVLDFAQYLRDRRPVLPKSPLEIVDIPRPQDESVIAAIRRLTQTYPMLDRDTVFNEASGLMARHVMQGETSEDTIDQLEALFQSRYASLHAKTA</sequence>
<protein>
    <recommendedName>
        <fullName evidence="2">Crp/Fnr family transcriptional regulator</fullName>
    </recommendedName>
</protein>
<organism evidence="1">
    <name type="scientific">marine metagenome</name>
    <dbReference type="NCBI Taxonomy" id="408172"/>
    <lineage>
        <taxon>unclassified sequences</taxon>
        <taxon>metagenomes</taxon>
        <taxon>ecological metagenomes</taxon>
    </lineage>
</organism>
<evidence type="ECO:0000313" key="1">
    <source>
        <dbReference type="EMBL" id="SVC80015.1"/>
    </source>
</evidence>
<reference evidence="1" key="1">
    <citation type="submission" date="2018-05" db="EMBL/GenBank/DDBJ databases">
        <authorList>
            <person name="Lanie J.A."/>
            <person name="Ng W.-L."/>
            <person name="Kazmierczak K.M."/>
            <person name="Andrzejewski T.M."/>
            <person name="Davidsen T.M."/>
            <person name="Wayne K.J."/>
            <person name="Tettelin H."/>
            <person name="Glass J.I."/>
            <person name="Rusch D."/>
            <person name="Podicherti R."/>
            <person name="Tsui H.-C.T."/>
            <person name="Winkler M.E."/>
        </authorList>
    </citation>
    <scope>NUCLEOTIDE SEQUENCE</scope>
</reference>
<gene>
    <name evidence="1" type="ORF">METZ01_LOCUS332869</name>
</gene>
<evidence type="ECO:0008006" key="2">
    <source>
        <dbReference type="Google" id="ProtNLM"/>
    </source>
</evidence>
<dbReference type="EMBL" id="UINC01111648">
    <property type="protein sequence ID" value="SVC80015.1"/>
    <property type="molecule type" value="Genomic_DNA"/>
</dbReference>
<accession>A0A382Q508</accession>
<dbReference type="AlphaFoldDB" id="A0A382Q508"/>